<dbReference type="STRING" id="474950.SAMN05421771_2549"/>
<dbReference type="Pfam" id="PF20245">
    <property type="entry name" value="DUF6600"/>
    <property type="match status" value="1"/>
</dbReference>
<evidence type="ECO:0000313" key="3">
    <source>
        <dbReference type="EMBL" id="SFS14513.1"/>
    </source>
</evidence>
<feature type="compositionally biased region" description="Polar residues" evidence="1">
    <location>
        <begin position="553"/>
        <end position="562"/>
    </location>
</feature>
<dbReference type="PANTHER" id="PTHR38731:SF3">
    <property type="entry name" value="BLL6125 PROTEIN"/>
    <property type="match status" value="1"/>
</dbReference>
<keyword evidence="4" id="KW-1185">Reference proteome</keyword>
<dbReference type="PANTHER" id="PTHR38731">
    <property type="entry name" value="LIPL45-RELATED LIPOPROTEIN-RELATED"/>
    <property type="match status" value="1"/>
</dbReference>
<feature type="compositionally biased region" description="Basic and acidic residues" evidence="1">
    <location>
        <begin position="513"/>
        <end position="538"/>
    </location>
</feature>
<evidence type="ECO:0000259" key="2">
    <source>
        <dbReference type="Pfam" id="PF04773"/>
    </source>
</evidence>
<sequence>MSGRAMLGRVVLFGAMVVLGSVARAQNLAPQGVTVQADEAQGAVMADEPTGAPPRMARLTYVAEGVVMVAPADNTASVPAVENMPLTEGMRLTSTQNGQAEVEFEDGSLVRLTPNSAIRLDALGTDANGKVTTRVRVLGGLVYVEMRASTSGRFRVQAGADGFWPLENATVRVNMDDPPAVLSVLDGKIRVEHVAIQASVPDPNAESINGYLASVHAGESLRSDVSDGTRYFLSDRIPPESWDNWNEGRDQAALDQLANATSVRGGYAGSEGYGWADLDANGSWYTQNDGTQLWQPVEALQAGFDPYGAGNWTYVAGIGYGWASGYRWGWTPFRCGRWWFYDGFGWVWEPDNFCRTRWGYGGHYGAYVARAPRDYIKPLPPIKRPGPVHPIIVKGPFDGRHPPYERPTGPRRELSERQIAGVVLKPVVPSGHPYTPRGGSAVGSALKRDYAVDTKTKTPDVGTVSTPVPGMTLSTGPGWHAVSTRPEPQPSGGGGFRGLFHSSKPAGETPVVMDRRGNPVVPEVRKEQNRQAEFRNEQRNNAAPPGVQGSGMVRSTANSAPAQQRIENHSNSYQAPRMENNVHSAPAASAPAPHYSAPAPSAPAASSPAPAPAAASHK</sequence>
<dbReference type="InterPro" id="IPR046535">
    <property type="entry name" value="DUF6600"/>
</dbReference>
<protein>
    <submittedName>
        <fullName evidence="3">FecR family protein</fullName>
    </submittedName>
</protein>
<evidence type="ECO:0000313" key="4">
    <source>
        <dbReference type="Proteomes" id="UP000199024"/>
    </source>
</evidence>
<proteinExistence type="predicted"/>
<dbReference type="AlphaFoldDB" id="A0A1I6MFT6"/>
<dbReference type="Gene3D" id="2.60.120.1440">
    <property type="match status" value="1"/>
</dbReference>
<feature type="compositionally biased region" description="Low complexity" evidence="1">
    <location>
        <begin position="583"/>
        <end position="618"/>
    </location>
</feature>
<accession>A0A1I6MFT6</accession>
<dbReference type="Proteomes" id="UP000199024">
    <property type="component" value="Unassembled WGS sequence"/>
</dbReference>
<reference evidence="3 4" key="1">
    <citation type="submission" date="2016-10" db="EMBL/GenBank/DDBJ databases">
        <authorList>
            <person name="de Groot N.N."/>
        </authorList>
    </citation>
    <scope>NUCLEOTIDE SEQUENCE [LARGE SCALE GENOMIC DNA]</scope>
    <source>
        <strain evidence="3 4">DSM 21001</strain>
    </source>
</reference>
<organism evidence="3 4">
    <name type="scientific">Granulicella pectinivorans</name>
    <dbReference type="NCBI Taxonomy" id="474950"/>
    <lineage>
        <taxon>Bacteria</taxon>
        <taxon>Pseudomonadati</taxon>
        <taxon>Acidobacteriota</taxon>
        <taxon>Terriglobia</taxon>
        <taxon>Terriglobales</taxon>
        <taxon>Acidobacteriaceae</taxon>
        <taxon>Granulicella</taxon>
    </lineage>
</organism>
<dbReference type="EMBL" id="FOZL01000001">
    <property type="protein sequence ID" value="SFS14513.1"/>
    <property type="molecule type" value="Genomic_DNA"/>
</dbReference>
<gene>
    <name evidence="3" type="ORF">SAMN05421771_2549</name>
</gene>
<evidence type="ECO:0000256" key="1">
    <source>
        <dbReference type="SAM" id="MobiDB-lite"/>
    </source>
</evidence>
<feature type="domain" description="FecR protein" evidence="2">
    <location>
        <begin position="92"/>
        <end position="190"/>
    </location>
</feature>
<dbReference type="Pfam" id="PF04773">
    <property type="entry name" value="FecR"/>
    <property type="match status" value="1"/>
</dbReference>
<name>A0A1I6MFT6_9BACT</name>
<dbReference type="InterPro" id="IPR006860">
    <property type="entry name" value="FecR"/>
</dbReference>
<feature type="region of interest" description="Disordered" evidence="1">
    <location>
        <begin position="480"/>
        <end position="618"/>
    </location>
</feature>